<evidence type="ECO:0000256" key="1">
    <source>
        <dbReference type="ARBA" id="ARBA00005854"/>
    </source>
</evidence>
<dbReference type="InterPro" id="IPR029752">
    <property type="entry name" value="D-isomer_DH_CS1"/>
</dbReference>
<dbReference type="PANTHER" id="PTHR43026:SF1">
    <property type="entry name" value="2-HYDROXYACID DEHYDROGENASE HOMOLOG 1-RELATED"/>
    <property type="match status" value="1"/>
</dbReference>
<dbReference type="GO" id="GO:0008720">
    <property type="term" value="F:D-lactate dehydrogenase (NAD+) activity"/>
    <property type="evidence" value="ECO:0007669"/>
    <property type="project" value="UniProtKB-EC"/>
</dbReference>
<protein>
    <submittedName>
        <fullName evidence="7">D-lactate dehydrogenase</fullName>
        <ecNumber evidence="7">1.1.1.28</ecNumber>
    </submittedName>
</protein>
<dbReference type="Pfam" id="PF02826">
    <property type="entry name" value="2-Hacid_dh_C"/>
    <property type="match status" value="1"/>
</dbReference>
<dbReference type="CDD" id="cd12183">
    <property type="entry name" value="LDH_like_2"/>
    <property type="match status" value="1"/>
</dbReference>
<dbReference type="SUPFAM" id="SSF52283">
    <property type="entry name" value="Formate/glycerate dehydrogenase catalytic domain-like"/>
    <property type="match status" value="1"/>
</dbReference>
<evidence type="ECO:0000313" key="8">
    <source>
        <dbReference type="Proteomes" id="UP000204551"/>
    </source>
</evidence>
<gene>
    <name evidence="7" type="ORF">AREALGSMS7_02344</name>
</gene>
<evidence type="ECO:0000256" key="3">
    <source>
        <dbReference type="ARBA" id="ARBA00023027"/>
    </source>
</evidence>
<dbReference type="Gene3D" id="3.40.50.720">
    <property type="entry name" value="NAD(P)-binding Rossmann-like Domain"/>
    <property type="match status" value="2"/>
</dbReference>
<evidence type="ECO:0000256" key="4">
    <source>
        <dbReference type="RuleBase" id="RU003719"/>
    </source>
</evidence>
<dbReference type="Pfam" id="PF00389">
    <property type="entry name" value="2-Hacid_dh"/>
    <property type="match status" value="1"/>
</dbReference>
<dbReference type="InterPro" id="IPR006139">
    <property type="entry name" value="D-isomer_2_OHA_DH_cat_dom"/>
</dbReference>
<evidence type="ECO:0000259" key="5">
    <source>
        <dbReference type="Pfam" id="PF00389"/>
    </source>
</evidence>
<feature type="domain" description="D-isomer specific 2-hydroxyacid dehydrogenase NAD-binding" evidence="6">
    <location>
        <begin position="109"/>
        <end position="297"/>
    </location>
</feature>
<name>A0A221UWT6_9FLAO</name>
<dbReference type="EMBL" id="CP022515">
    <property type="protein sequence ID" value="ASO05792.1"/>
    <property type="molecule type" value="Genomic_DNA"/>
</dbReference>
<dbReference type="AlphaFoldDB" id="A0A221UWT6"/>
<dbReference type="PROSITE" id="PS00065">
    <property type="entry name" value="D_2_HYDROXYACID_DH_1"/>
    <property type="match status" value="1"/>
</dbReference>
<comment type="similarity">
    <text evidence="1 4">Belongs to the D-isomer specific 2-hydroxyacid dehydrogenase family.</text>
</comment>
<dbReference type="RefSeq" id="WP_093978439.1">
    <property type="nucleotide sequence ID" value="NZ_CP022515.1"/>
</dbReference>
<dbReference type="PANTHER" id="PTHR43026">
    <property type="entry name" value="2-HYDROXYACID DEHYDROGENASE HOMOLOG 1-RELATED"/>
    <property type="match status" value="1"/>
</dbReference>
<feature type="domain" description="D-isomer specific 2-hydroxyacid dehydrogenase catalytic" evidence="5">
    <location>
        <begin position="9"/>
        <end position="327"/>
    </location>
</feature>
<evidence type="ECO:0000256" key="2">
    <source>
        <dbReference type="ARBA" id="ARBA00023002"/>
    </source>
</evidence>
<dbReference type="GO" id="GO:0051287">
    <property type="term" value="F:NAD binding"/>
    <property type="evidence" value="ECO:0007669"/>
    <property type="project" value="InterPro"/>
</dbReference>
<dbReference type="InterPro" id="IPR006140">
    <property type="entry name" value="D-isomer_DH_NAD-bd"/>
</dbReference>
<evidence type="ECO:0000259" key="6">
    <source>
        <dbReference type="Pfam" id="PF02826"/>
    </source>
</evidence>
<organism evidence="7 8">
    <name type="scientific">Arenibacter algicola</name>
    <dbReference type="NCBI Taxonomy" id="616991"/>
    <lineage>
        <taxon>Bacteria</taxon>
        <taxon>Pseudomonadati</taxon>
        <taxon>Bacteroidota</taxon>
        <taxon>Flavobacteriia</taxon>
        <taxon>Flavobacteriales</taxon>
        <taxon>Flavobacteriaceae</taxon>
        <taxon>Arenibacter</taxon>
    </lineage>
</organism>
<dbReference type="PROSITE" id="PS00671">
    <property type="entry name" value="D_2_HYDROXYACID_DH_3"/>
    <property type="match status" value="1"/>
</dbReference>
<dbReference type="EC" id="1.1.1.28" evidence="7"/>
<evidence type="ECO:0000313" key="7">
    <source>
        <dbReference type="EMBL" id="ASO05792.1"/>
    </source>
</evidence>
<dbReference type="InterPro" id="IPR058205">
    <property type="entry name" value="D-LDH-like"/>
</dbReference>
<keyword evidence="2 4" id="KW-0560">Oxidoreductase</keyword>
<dbReference type="SUPFAM" id="SSF51735">
    <property type="entry name" value="NAD(P)-binding Rossmann-fold domains"/>
    <property type="match status" value="1"/>
</dbReference>
<accession>A0A221UWT6</accession>
<dbReference type="InterPro" id="IPR036291">
    <property type="entry name" value="NAD(P)-bd_dom_sf"/>
</dbReference>
<keyword evidence="3" id="KW-0520">NAD</keyword>
<dbReference type="Proteomes" id="UP000204551">
    <property type="component" value="Chromosome"/>
</dbReference>
<proteinExistence type="inferred from homology"/>
<reference evidence="7 8" key="1">
    <citation type="submission" date="2017-07" db="EMBL/GenBank/DDBJ databases">
        <title>Genome Sequence of Arenibacter algicola Strain SMS7 Isolated from a culture of the Diatom Skeletonema marinoi.</title>
        <authorList>
            <person name="Topel M."/>
            <person name="Pinder M.I.M."/>
            <person name="Johansson O.N."/>
            <person name="Kourtchenko O."/>
            <person name="Godhe A."/>
            <person name="Clarke A.K."/>
        </authorList>
    </citation>
    <scope>NUCLEOTIDE SEQUENCE [LARGE SCALE GENOMIC DNA]</scope>
    <source>
        <strain evidence="7 8">SMS7</strain>
    </source>
</reference>
<dbReference type="PROSITE" id="PS00670">
    <property type="entry name" value="D_2_HYDROXYACID_DH_2"/>
    <property type="match status" value="1"/>
</dbReference>
<dbReference type="InterPro" id="IPR029753">
    <property type="entry name" value="D-isomer_DH_CS"/>
</dbReference>
<sequence>MKTTVFSTHQFEKPYLESANNDTHELKLLELRLTENTAPLAEGSEAISLFTSDDASERVLEKLSALGVKYIALRTAGYNNVAIEKAKELGITVSRVPAYSPYAIAEHTVALILALNRKLIRAHNRVRDMNFSLNGLTGFDMNGKTVGVMGTGKIGKVLIKILHGFGCKILAYDLEEVEELKEKYGVRFTDCPTLCSKADIISLHVPFTPETKHIIDAEHIRVMKKGVMLINTSRGALVDTKAVINGLKSGKIGYFGIDVYEEEEGLFFEDHSDEILQDDVIARLMTFSNVLITSHQAFLTDTALTNIADTTIYNLDCFEKGIASENEIPIKSPPNMH</sequence>
<dbReference type="KEGG" id="aalg:AREALGSMS7_02344"/>